<dbReference type="SUPFAM" id="SSF49899">
    <property type="entry name" value="Concanavalin A-like lectins/glucanases"/>
    <property type="match status" value="1"/>
</dbReference>
<feature type="domain" description="Legume lectin" evidence="3">
    <location>
        <begin position="40"/>
        <end position="124"/>
    </location>
</feature>
<evidence type="ECO:0000259" key="3">
    <source>
        <dbReference type="Pfam" id="PF00139"/>
    </source>
</evidence>
<name>A0A6A6KT82_HEVBR</name>
<proteinExistence type="inferred from homology"/>
<evidence type="ECO:0000256" key="1">
    <source>
        <dbReference type="ARBA" id="ARBA00007606"/>
    </source>
</evidence>
<dbReference type="InterPro" id="IPR050258">
    <property type="entry name" value="Leguminous_Lectin"/>
</dbReference>
<reference evidence="4 5" key="1">
    <citation type="journal article" date="2020" name="Mol. Plant">
        <title>The Chromosome-Based Rubber Tree Genome Provides New Insights into Spurge Genome Evolution and Rubber Biosynthesis.</title>
        <authorList>
            <person name="Liu J."/>
            <person name="Shi C."/>
            <person name="Shi C.C."/>
            <person name="Li W."/>
            <person name="Zhang Q.J."/>
            <person name="Zhang Y."/>
            <person name="Li K."/>
            <person name="Lu H.F."/>
            <person name="Shi C."/>
            <person name="Zhu S.T."/>
            <person name="Xiao Z.Y."/>
            <person name="Nan H."/>
            <person name="Yue Y."/>
            <person name="Zhu X.G."/>
            <person name="Wu Y."/>
            <person name="Hong X.N."/>
            <person name="Fan G.Y."/>
            <person name="Tong Y."/>
            <person name="Zhang D."/>
            <person name="Mao C.L."/>
            <person name="Liu Y.L."/>
            <person name="Hao S.J."/>
            <person name="Liu W.Q."/>
            <person name="Lv M.Q."/>
            <person name="Zhang H.B."/>
            <person name="Liu Y."/>
            <person name="Hu-Tang G.R."/>
            <person name="Wang J.P."/>
            <person name="Wang J.H."/>
            <person name="Sun Y.H."/>
            <person name="Ni S.B."/>
            <person name="Chen W.B."/>
            <person name="Zhang X.C."/>
            <person name="Jiao Y.N."/>
            <person name="Eichler E.E."/>
            <person name="Li G.H."/>
            <person name="Liu X."/>
            <person name="Gao L.Z."/>
        </authorList>
    </citation>
    <scope>NUCLEOTIDE SEQUENCE [LARGE SCALE GENOMIC DNA]</scope>
    <source>
        <strain evidence="5">cv. GT1</strain>
        <tissue evidence="4">Leaf</tissue>
    </source>
</reference>
<comment type="similarity">
    <text evidence="1">Belongs to the leguminous lectin family.</text>
</comment>
<dbReference type="PANTHER" id="PTHR32401">
    <property type="entry name" value="CONCANAVALIN A-LIKE LECTIN FAMILY PROTEIN"/>
    <property type="match status" value="1"/>
</dbReference>
<accession>A0A6A6KT82</accession>
<keyword evidence="5" id="KW-1185">Reference proteome</keyword>
<dbReference type="AlphaFoldDB" id="A0A6A6KT82"/>
<dbReference type="InterPro" id="IPR013320">
    <property type="entry name" value="ConA-like_dom_sf"/>
</dbReference>
<dbReference type="Gene3D" id="2.60.120.200">
    <property type="match status" value="1"/>
</dbReference>
<evidence type="ECO:0000256" key="2">
    <source>
        <dbReference type="ARBA" id="ARBA00022734"/>
    </source>
</evidence>
<keyword evidence="2" id="KW-0430">Lectin</keyword>
<dbReference type="PANTHER" id="PTHR32401:SF48">
    <property type="entry name" value="LEGUME LECTIN DOMAIN-CONTAINING PROTEIN"/>
    <property type="match status" value="1"/>
</dbReference>
<dbReference type="EMBL" id="JAAGAX010000015">
    <property type="protein sequence ID" value="KAF2291253.1"/>
    <property type="molecule type" value="Genomic_DNA"/>
</dbReference>
<evidence type="ECO:0000313" key="4">
    <source>
        <dbReference type="EMBL" id="KAF2291253.1"/>
    </source>
</evidence>
<gene>
    <name evidence="4" type="ORF">GH714_021026</name>
</gene>
<dbReference type="Pfam" id="PF00139">
    <property type="entry name" value="Lectin_legB"/>
    <property type="match status" value="1"/>
</dbReference>
<dbReference type="Proteomes" id="UP000467840">
    <property type="component" value="Chromosome 2"/>
</dbReference>
<sequence>MTASFFCRFSFSIISSPLSPFGDDMAFLITSNAESFSLSDGNHVGIYVNTFVSFASVDAVSGGIDLKNGRQITAWIEYNDANKLIQVWVSYSQIRPSNPVLEARVDFRVVDHWRFKTYGYSPSITPMEKTGGGDGFMCYPEESGVNGNSNPRLWG</sequence>
<organism evidence="4 5">
    <name type="scientific">Hevea brasiliensis</name>
    <name type="common">Para rubber tree</name>
    <name type="synonym">Siphonia brasiliensis</name>
    <dbReference type="NCBI Taxonomy" id="3981"/>
    <lineage>
        <taxon>Eukaryota</taxon>
        <taxon>Viridiplantae</taxon>
        <taxon>Streptophyta</taxon>
        <taxon>Embryophyta</taxon>
        <taxon>Tracheophyta</taxon>
        <taxon>Spermatophyta</taxon>
        <taxon>Magnoliopsida</taxon>
        <taxon>eudicotyledons</taxon>
        <taxon>Gunneridae</taxon>
        <taxon>Pentapetalae</taxon>
        <taxon>rosids</taxon>
        <taxon>fabids</taxon>
        <taxon>Malpighiales</taxon>
        <taxon>Euphorbiaceae</taxon>
        <taxon>Crotonoideae</taxon>
        <taxon>Micrandreae</taxon>
        <taxon>Hevea</taxon>
    </lineage>
</organism>
<evidence type="ECO:0000313" key="5">
    <source>
        <dbReference type="Proteomes" id="UP000467840"/>
    </source>
</evidence>
<dbReference type="InterPro" id="IPR001220">
    <property type="entry name" value="Legume_lectin_dom"/>
</dbReference>
<comment type="caution">
    <text evidence="4">The sequence shown here is derived from an EMBL/GenBank/DDBJ whole genome shotgun (WGS) entry which is preliminary data.</text>
</comment>
<protein>
    <recommendedName>
        <fullName evidence="3">Legume lectin domain-containing protein</fullName>
    </recommendedName>
</protein>
<dbReference type="GO" id="GO:0030246">
    <property type="term" value="F:carbohydrate binding"/>
    <property type="evidence" value="ECO:0007669"/>
    <property type="project" value="UniProtKB-KW"/>
</dbReference>